<evidence type="ECO:0000313" key="17">
    <source>
        <dbReference type="WBParaSite" id="jg16804"/>
    </source>
</evidence>
<dbReference type="Pfam" id="PF00046">
    <property type="entry name" value="Homeodomain"/>
    <property type="match status" value="1"/>
</dbReference>
<dbReference type="AlphaFoldDB" id="A0A915D9C6"/>
<feature type="compositionally biased region" description="Polar residues" evidence="14">
    <location>
        <begin position="64"/>
        <end position="75"/>
    </location>
</feature>
<dbReference type="SMART" id="SM00389">
    <property type="entry name" value="HOX"/>
    <property type="match status" value="1"/>
</dbReference>
<evidence type="ECO:0000256" key="12">
    <source>
        <dbReference type="PROSITE-ProRule" id="PRU00108"/>
    </source>
</evidence>
<organism evidence="16 17">
    <name type="scientific">Ditylenchus dipsaci</name>
    <dbReference type="NCBI Taxonomy" id="166011"/>
    <lineage>
        <taxon>Eukaryota</taxon>
        <taxon>Metazoa</taxon>
        <taxon>Ecdysozoa</taxon>
        <taxon>Nematoda</taxon>
        <taxon>Chromadorea</taxon>
        <taxon>Rhabditida</taxon>
        <taxon>Tylenchina</taxon>
        <taxon>Tylenchomorpha</taxon>
        <taxon>Sphaerularioidea</taxon>
        <taxon>Anguinidae</taxon>
        <taxon>Anguininae</taxon>
        <taxon>Ditylenchus</taxon>
    </lineage>
</organism>
<dbReference type="InterPro" id="IPR017970">
    <property type="entry name" value="Homeobox_CS"/>
</dbReference>
<evidence type="ECO:0000256" key="3">
    <source>
        <dbReference type="ARBA" id="ARBA00022490"/>
    </source>
</evidence>
<comment type="similarity">
    <text evidence="10">Belongs to the B9D family.</text>
</comment>
<keyword evidence="4" id="KW-0970">Cilium biogenesis/degradation</keyword>
<evidence type="ECO:0000256" key="10">
    <source>
        <dbReference type="ARBA" id="ARBA00038411"/>
    </source>
</evidence>
<name>A0A915D9C6_9BILA</name>
<dbReference type="PANTHER" id="PTHR12968">
    <property type="entry name" value="B9 DOMAIN-CONTAINING"/>
    <property type="match status" value="1"/>
</dbReference>
<evidence type="ECO:0000256" key="1">
    <source>
        <dbReference type="ARBA" id="ARBA00004120"/>
    </source>
</evidence>
<keyword evidence="7" id="KW-0206">Cytoskeleton</keyword>
<dbReference type="Proteomes" id="UP000887574">
    <property type="component" value="Unplaced"/>
</dbReference>
<feature type="compositionally biased region" description="Basic and acidic residues" evidence="14">
    <location>
        <begin position="9"/>
        <end position="25"/>
    </location>
</feature>
<evidence type="ECO:0000256" key="13">
    <source>
        <dbReference type="RuleBase" id="RU000682"/>
    </source>
</evidence>
<keyword evidence="9" id="KW-0966">Cell projection</keyword>
<proteinExistence type="inferred from homology"/>
<reference evidence="17" key="1">
    <citation type="submission" date="2022-11" db="UniProtKB">
        <authorList>
            <consortium name="WormBaseParasite"/>
        </authorList>
    </citation>
    <scope>IDENTIFICATION</scope>
</reference>
<dbReference type="InterPro" id="IPR001356">
    <property type="entry name" value="HD"/>
</dbReference>
<evidence type="ECO:0000259" key="15">
    <source>
        <dbReference type="PROSITE" id="PS50071"/>
    </source>
</evidence>
<dbReference type="CDD" id="cd00086">
    <property type="entry name" value="homeodomain"/>
    <property type="match status" value="1"/>
</dbReference>
<evidence type="ECO:0000256" key="5">
    <source>
        <dbReference type="ARBA" id="ARBA00023125"/>
    </source>
</evidence>
<feature type="domain" description="Homeobox" evidence="15">
    <location>
        <begin position="1"/>
        <end position="49"/>
    </location>
</feature>
<keyword evidence="3" id="KW-0963">Cytoplasm</keyword>
<dbReference type="InterPro" id="IPR009057">
    <property type="entry name" value="Homeodomain-like_sf"/>
</dbReference>
<evidence type="ECO:0000256" key="11">
    <source>
        <dbReference type="ARBA" id="ARBA00039274"/>
    </source>
</evidence>
<evidence type="ECO:0000256" key="4">
    <source>
        <dbReference type="ARBA" id="ARBA00022794"/>
    </source>
</evidence>
<feature type="region of interest" description="Disordered" evidence="14">
    <location>
        <begin position="46"/>
        <end position="103"/>
    </location>
</feature>
<accession>A0A915D9C6</accession>
<dbReference type="PROSITE" id="PS51381">
    <property type="entry name" value="C2_B9"/>
    <property type="match status" value="1"/>
</dbReference>
<feature type="compositionally biased region" description="Acidic residues" evidence="14">
    <location>
        <begin position="399"/>
        <end position="408"/>
    </location>
</feature>
<feature type="DNA-binding region" description="Homeobox" evidence="12">
    <location>
        <begin position="3"/>
        <end position="50"/>
    </location>
</feature>
<keyword evidence="6 12" id="KW-0371">Homeobox</keyword>
<feature type="compositionally biased region" description="Basic and acidic residues" evidence="14">
    <location>
        <begin position="76"/>
        <end position="87"/>
    </location>
</feature>
<dbReference type="SUPFAM" id="SSF46689">
    <property type="entry name" value="Homeodomain-like"/>
    <property type="match status" value="1"/>
</dbReference>
<feature type="region of interest" description="Disordered" evidence="14">
    <location>
        <begin position="1"/>
        <end position="26"/>
    </location>
</feature>
<feature type="compositionally biased region" description="Polar residues" evidence="14">
    <location>
        <begin position="365"/>
        <end position="378"/>
    </location>
</feature>
<dbReference type="GO" id="GO:0000981">
    <property type="term" value="F:DNA-binding transcription factor activity, RNA polymerase II-specific"/>
    <property type="evidence" value="ECO:0007669"/>
    <property type="project" value="InterPro"/>
</dbReference>
<dbReference type="PROSITE" id="PS50071">
    <property type="entry name" value="HOMEOBOX_2"/>
    <property type="match status" value="1"/>
</dbReference>
<evidence type="ECO:0000256" key="6">
    <source>
        <dbReference type="ARBA" id="ARBA00023155"/>
    </source>
</evidence>
<evidence type="ECO:0000256" key="7">
    <source>
        <dbReference type="ARBA" id="ARBA00023212"/>
    </source>
</evidence>
<evidence type="ECO:0000256" key="2">
    <source>
        <dbReference type="ARBA" id="ARBA00004123"/>
    </source>
</evidence>
<evidence type="ECO:0000313" key="16">
    <source>
        <dbReference type="Proteomes" id="UP000887574"/>
    </source>
</evidence>
<dbReference type="WBParaSite" id="jg16804">
    <property type="protein sequence ID" value="jg16804"/>
    <property type="gene ID" value="jg16804"/>
</dbReference>
<dbReference type="PANTHER" id="PTHR12968:SF1">
    <property type="entry name" value="B9 DOMAIN-CONTAINING PROTEIN 1"/>
    <property type="match status" value="1"/>
</dbReference>
<dbReference type="InterPro" id="IPR010796">
    <property type="entry name" value="C2_B9-type_dom"/>
</dbReference>
<evidence type="ECO:0000256" key="8">
    <source>
        <dbReference type="ARBA" id="ARBA00023242"/>
    </source>
</evidence>
<comment type="subcellular location">
    <subcellularLocation>
        <location evidence="1">Cytoplasm</location>
        <location evidence="1">Cytoskeleton</location>
        <location evidence="1">Cilium basal body</location>
    </subcellularLocation>
    <subcellularLocation>
        <location evidence="2 12 13">Nucleus</location>
    </subcellularLocation>
</comment>
<feature type="region of interest" description="Disordered" evidence="14">
    <location>
        <begin position="365"/>
        <end position="414"/>
    </location>
</feature>
<protein>
    <recommendedName>
        <fullName evidence="11">B9 domain-containing protein 1</fullName>
    </recommendedName>
</protein>
<sequence>MQRKAFKYAFDRGPKPSRKVREQLAKDTGLSVRVVQVWFQNQRAKMKKEHRKVDHQVDHHKQHSSSASMNTVSTDSDGKSAADDEMKSPMGSIKSDSSEMDGFDMEDDDRSSIITDISRLSSTAHLQEPTQPLYGNITKNVLGDREKDVNSNGNHILGSTRKAAFSLLITGQIETAQFHSVDNIYCKYFYAFGPDWQQVSGLVEGISPTCQRGSHSQRIVLNTPLEATFTSSNPFGWPKIVLSCYGMDKFGNDAVIRGYGSTYIPSTPGRVIRQVPIFVPQASTGIQKIIGYFTGRRAEFVDPRIVSMSEGREVTRVSTHGMVTISISSVFKDLKKLGYDSLPQTISKISDFPLPTFEEFSFAPQTSTANQEATQLDESQVEGDEEIRGPDEQNIQTINEEEATEEQSENNSIK</sequence>
<evidence type="ECO:0000256" key="9">
    <source>
        <dbReference type="ARBA" id="ARBA00023273"/>
    </source>
</evidence>
<evidence type="ECO:0000256" key="14">
    <source>
        <dbReference type="SAM" id="MobiDB-lite"/>
    </source>
</evidence>
<dbReference type="Pfam" id="PF07162">
    <property type="entry name" value="B9-C2"/>
    <property type="match status" value="1"/>
</dbReference>
<dbReference type="GO" id="GO:0005634">
    <property type="term" value="C:nucleus"/>
    <property type="evidence" value="ECO:0007669"/>
    <property type="project" value="UniProtKB-SubCell"/>
</dbReference>
<keyword evidence="8 12" id="KW-0539">Nucleus</keyword>
<dbReference type="Gene3D" id="1.10.10.60">
    <property type="entry name" value="Homeodomain-like"/>
    <property type="match status" value="1"/>
</dbReference>
<keyword evidence="5 12" id="KW-0238">DNA-binding</keyword>
<keyword evidence="16" id="KW-1185">Reference proteome</keyword>
<dbReference type="GO" id="GO:0003677">
    <property type="term" value="F:DNA binding"/>
    <property type="evidence" value="ECO:0007669"/>
    <property type="project" value="UniProtKB-UniRule"/>
</dbReference>
<dbReference type="PROSITE" id="PS00027">
    <property type="entry name" value="HOMEOBOX_1"/>
    <property type="match status" value="1"/>
</dbReference>
<dbReference type="GO" id="GO:0060271">
    <property type="term" value="P:cilium assembly"/>
    <property type="evidence" value="ECO:0007669"/>
    <property type="project" value="TreeGrafter"/>
</dbReference>
<dbReference type="GO" id="GO:0036038">
    <property type="term" value="C:MKS complex"/>
    <property type="evidence" value="ECO:0007669"/>
    <property type="project" value="TreeGrafter"/>
</dbReference>